<evidence type="ECO:0000256" key="7">
    <source>
        <dbReference type="ARBA" id="ARBA00022824"/>
    </source>
</evidence>
<keyword evidence="9" id="KW-0223">Dioxygenase</keyword>
<evidence type="ECO:0000313" key="15">
    <source>
        <dbReference type="Proteomes" id="UP001642540"/>
    </source>
</evidence>
<comment type="function">
    <text evidence="2">Catalyzes the post-translational formation of 4-hydroxyproline in -Xaa-Pro-Gly- sequences in collagens and other proteins.</text>
</comment>
<evidence type="ECO:0000259" key="13">
    <source>
        <dbReference type="PROSITE" id="PS51471"/>
    </source>
</evidence>
<dbReference type="SMART" id="SM00702">
    <property type="entry name" value="P4Hc"/>
    <property type="match status" value="1"/>
</dbReference>
<dbReference type="PROSITE" id="PS51471">
    <property type="entry name" value="FE2OG_OXY"/>
    <property type="match status" value="1"/>
</dbReference>
<evidence type="ECO:0000256" key="4">
    <source>
        <dbReference type="ARBA" id="ARBA00006511"/>
    </source>
</evidence>
<keyword evidence="8" id="KW-0847">Vitamin C</keyword>
<accession>A0ABP1RXM3</accession>
<dbReference type="Proteomes" id="UP001642540">
    <property type="component" value="Unassembled WGS sequence"/>
</dbReference>
<evidence type="ECO:0000256" key="8">
    <source>
        <dbReference type="ARBA" id="ARBA00022896"/>
    </source>
</evidence>
<dbReference type="EMBL" id="CAXLJM020000120">
    <property type="protein sequence ID" value="CAL8137930.1"/>
    <property type="molecule type" value="Genomic_DNA"/>
</dbReference>
<evidence type="ECO:0000256" key="5">
    <source>
        <dbReference type="ARBA" id="ARBA00012269"/>
    </source>
</evidence>
<comment type="caution">
    <text evidence="14">The sequence shown here is derived from an EMBL/GenBank/DDBJ whole genome shotgun (WGS) entry which is preliminary data.</text>
</comment>
<comment type="cofactor">
    <cofactor evidence="1">
        <name>L-ascorbate</name>
        <dbReference type="ChEBI" id="CHEBI:38290"/>
    </cofactor>
</comment>
<evidence type="ECO:0000256" key="11">
    <source>
        <dbReference type="ARBA" id="ARBA00023004"/>
    </source>
</evidence>
<dbReference type="Pfam" id="PF08336">
    <property type="entry name" value="P4Ha_N"/>
    <property type="match status" value="1"/>
</dbReference>
<dbReference type="PANTHER" id="PTHR10869">
    <property type="entry name" value="PROLYL 4-HYDROXYLASE ALPHA SUBUNIT"/>
    <property type="match status" value="1"/>
</dbReference>
<keyword evidence="7" id="KW-0256">Endoplasmic reticulum</keyword>
<name>A0ABP1RXM3_9HEXA</name>
<protein>
    <recommendedName>
        <fullName evidence="5">procollagen-proline 4-dioxygenase</fullName>
        <ecNumber evidence="5">1.14.11.2</ecNumber>
    </recommendedName>
</protein>
<dbReference type="EC" id="1.14.11.2" evidence="5"/>
<dbReference type="Gene3D" id="1.25.40.10">
    <property type="entry name" value="Tetratricopeptide repeat domain"/>
    <property type="match status" value="1"/>
</dbReference>
<dbReference type="InterPro" id="IPR011990">
    <property type="entry name" value="TPR-like_helical_dom_sf"/>
</dbReference>
<evidence type="ECO:0000256" key="3">
    <source>
        <dbReference type="ARBA" id="ARBA00004319"/>
    </source>
</evidence>
<keyword evidence="15" id="KW-1185">Reference proteome</keyword>
<keyword evidence="6" id="KW-0479">Metal-binding</keyword>
<evidence type="ECO:0000256" key="1">
    <source>
        <dbReference type="ARBA" id="ARBA00001961"/>
    </source>
</evidence>
<comment type="similarity">
    <text evidence="4">Belongs to the P4HA family.</text>
</comment>
<dbReference type="InterPro" id="IPR045054">
    <property type="entry name" value="P4HA-like"/>
</dbReference>
<gene>
    <name evidence="14" type="ORF">ODALV1_LOCUS27144</name>
</gene>
<evidence type="ECO:0000256" key="10">
    <source>
        <dbReference type="ARBA" id="ARBA00023002"/>
    </source>
</evidence>
<dbReference type="PANTHER" id="PTHR10869:SF244">
    <property type="entry name" value="PROLYL 4-HYDROXYLASE SUBUNIT ALPHA-2"/>
    <property type="match status" value="1"/>
</dbReference>
<dbReference type="InterPro" id="IPR013547">
    <property type="entry name" value="P4H_N"/>
</dbReference>
<evidence type="ECO:0000256" key="2">
    <source>
        <dbReference type="ARBA" id="ARBA00002035"/>
    </source>
</evidence>
<evidence type="ECO:0000313" key="14">
    <source>
        <dbReference type="EMBL" id="CAL8137930.1"/>
    </source>
</evidence>
<evidence type="ECO:0000256" key="12">
    <source>
        <dbReference type="ARBA" id="ARBA00023180"/>
    </source>
</evidence>
<keyword evidence="10" id="KW-0560">Oxidoreductase</keyword>
<reference evidence="14 15" key="1">
    <citation type="submission" date="2024-08" db="EMBL/GenBank/DDBJ databases">
        <authorList>
            <person name="Cucini C."/>
            <person name="Frati F."/>
        </authorList>
    </citation>
    <scope>NUCLEOTIDE SEQUENCE [LARGE SCALE GENOMIC DNA]</scope>
</reference>
<keyword evidence="12" id="KW-0325">Glycoprotein</keyword>
<dbReference type="InterPro" id="IPR006620">
    <property type="entry name" value="Pro_4_hyd_alph"/>
</dbReference>
<comment type="subcellular location">
    <subcellularLocation>
        <location evidence="3">Endoplasmic reticulum lumen</location>
    </subcellularLocation>
</comment>
<evidence type="ECO:0000256" key="6">
    <source>
        <dbReference type="ARBA" id="ARBA00022723"/>
    </source>
</evidence>
<evidence type="ECO:0000256" key="9">
    <source>
        <dbReference type="ARBA" id="ARBA00022964"/>
    </source>
</evidence>
<proteinExistence type="inferred from homology"/>
<feature type="domain" description="Fe2OG dioxygenase" evidence="13">
    <location>
        <begin position="487"/>
        <end position="598"/>
    </location>
</feature>
<dbReference type="InterPro" id="IPR005123">
    <property type="entry name" value="Oxoglu/Fe-dep_dioxygenase_dom"/>
</dbReference>
<dbReference type="InterPro" id="IPR044862">
    <property type="entry name" value="Pro_4_hyd_alph_FE2OG_OXY"/>
</dbReference>
<sequence>MVVEEKLYHIKACPSRCQTCEILPSYQKAFCFFKICSIAIFTLIFFSSASETSAFQPYSHTDPDYAASIHHLKLLVLAELNLLPSIYSVVNEEVLCESNVSIKSYLEDFTLSNLKPIKPKISLEQFASLLNTSYIHQDNFADDVVKHPFKSYRTIRRFVRFIERLPEITKNEDLMKAWNYTKKLYKFPKESDLNASMESIIRLRQIYRFSIHDILEGNLDTETGSGLSIVQMVEIADHSLSLQLLSHAIDLYYGVITICSESSLRDFSDCSILDFTGIALKLDDAIKEHDDLLTGWNQWNVEEHNLTPPDSSPHIFDDILERVTSAKFLNRKPLQIDHRLDELLSNNKELSKHNKDMIISPFLYEKLCRGEQVHDNGVTSSLKCYYSYNTHPTYTIGPLKFEVHSENPQIIQVYDIISDAEINLLQREVKDELRQSRTTSNEVDVGTTSRYRTSANAWIEDTADSKFTFLNERISRITGFNTTGYYSSEILQIAAYSPGNHYTPHSDAIFEDDMLKILPETEFQRGDRMMTFMLYLSHVEKGGGTGFPTLRTVIQPVKGSGVMWFNLNSDGTINYNVLHGGCPVLYGTKWIANKWIRSNDQMFIKRCPKKRGQDNWKI</sequence>
<keyword evidence="11" id="KW-0408">Iron</keyword>
<organism evidence="14 15">
    <name type="scientific">Orchesella dallaii</name>
    <dbReference type="NCBI Taxonomy" id="48710"/>
    <lineage>
        <taxon>Eukaryota</taxon>
        <taxon>Metazoa</taxon>
        <taxon>Ecdysozoa</taxon>
        <taxon>Arthropoda</taxon>
        <taxon>Hexapoda</taxon>
        <taxon>Collembola</taxon>
        <taxon>Entomobryomorpha</taxon>
        <taxon>Entomobryoidea</taxon>
        <taxon>Orchesellidae</taxon>
        <taxon>Orchesellinae</taxon>
        <taxon>Orchesella</taxon>
    </lineage>
</organism>
<dbReference type="Pfam" id="PF13640">
    <property type="entry name" value="2OG-FeII_Oxy_3"/>
    <property type="match status" value="1"/>
</dbReference>
<dbReference type="Gene3D" id="2.60.120.620">
    <property type="entry name" value="q2cbj1_9rhob like domain"/>
    <property type="match status" value="1"/>
</dbReference>